<comment type="caution">
    <text evidence="8">The sequence shown here is derived from an EMBL/GenBank/DDBJ whole genome shotgun (WGS) entry which is preliminary data.</text>
</comment>
<sequence length="243" mass="26621">MQKNDVDKCVLKAQGVDLGYSTLQVVFDVSLEVKKGELVGLVGGNGSGKSTILRAVSGMIKPWKGSISFKGEEISGLEPHQMAERGLAHVPMGRQLFPNLTVKDNILLGSYLPRLRENREKNLEKVFSLFPDVKNFANVAAGSLSGGQQQMVAIGRALMLEPDLLIMDEPSLGLSPLYVKQVMQAIRQIADLGFPVLLVEQNIKQVLQFSHRTYVLENGRLVLEGQSSELSGHPLIRKAYLGL</sequence>
<proteinExistence type="inferred from homology"/>
<organism evidence="8 9">
    <name type="scientific">Advenella kashmirensis</name>
    <dbReference type="NCBI Taxonomy" id="310575"/>
    <lineage>
        <taxon>Bacteria</taxon>
        <taxon>Pseudomonadati</taxon>
        <taxon>Pseudomonadota</taxon>
        <taxon>Betaproteobacteria</taxon>
        <taxon>Burkholderiales</taxon>
        <taxon>Alcaligenaceae</taxon>
    </lineage>
</organism>
<protein>
    <submittedName>
        <fullName evidence="8">Branched-chain amino acid ABC transporter ATP-binding protein</fullName>
    </submittedName>
</protein>
<keyword evidence="3" id="KW-0472">Membrane</keyword>
<accession>A0A356LB47</accession>
<evidence type="ECO:0000256" key="6">
    <source>
        <dbReference type="ARBA" id="ARBA00022970"/>
    </source>
</evidence>
<dbReference type="EMBL" id="DOEK01000004">
    <property type="protein sequence ID" value="HBP28216.1"/>
    <property type="molecule type" value="Genomic_DNA"/>
</dbReference>
<dbReference type="InterPro" id="IPR027417">
    <property type="entry name" value="P-loop_NTPase"/>
</dbReference>
<dbReference type="GO" id="GO:0015807">
    <property type="term" value="P:L-amino acid transport"/>
    <property type="evidence" value="ECO:0007669"/>
    <property type="project" value="TreeGrafter"/>
</dbReference>
<comment type="similarity">
    <text evidence="1">Belongs to the ABC transporter superfamily.</text>
</comment>
<evidence type="ECO:0000256" key="1">
    <source>
        <dbReference type="ARBA" id="ARBA00005417"/>
    </source>
</evidence>
<keyword evidence="2" id="KW-0813">Transport</keyword>
<evidence type="ECO:0000313" key="9">
    <source>
        <dbReference type="Proteomes" id="UP000264036"/>
    </source>
</evidence>
<dbReference type="GO" id="GO:0016887">
    <property type="term" value="F:ATP hydrolysis activity"/>
    <property type="evidence" value="ECO:0007669"/>
    <property type="project" value="InterPro"/>
</dbReference>
<evidence type="ECO:0000256" key="2">
    <source>
        <dbReference type="ARBA" id="ARBA00022448"/>
    </source>
</evidence>
<dbReference type="InterPro" id="IPR003439">
    <property type="entry name" value="ABC_transporter-like_ATP-bd"/>
</dbReference>
<dbReference type="Proteomes" id="UP000264036">
    <property type="component" value="Unassembled WGS sequence"/>
</dbReference>
<keyword evidence="4" id="KW-0547">Nucleotide-binding</keyword>
<dbReference type="Pfam" id="PF00005">
    <property type="entry name" value="ABC_tran"/>
    <property type="match status" value="1"/>
</dbReference>
<evidence type="ECO:0000256" key="3">
    <source>
        <dbReference type="ARBA" id="ARBA00022475"/>
    </source>
</evidence>
<dbReference type="SUPFAM" id="SSF52540">
    <property type="entry name" value="P-loop containing nucleoside triphosphate hydrolases"/>
    <property type="match status" value="1"/>
</dbReference>
<dbReference type="SMART" id="SM00382">
    <property type="entry name" value="AAA"/>
    <property type="match status" value="1"/>
</dbReference>
<reference evidence="8 9" key="1">
    <citation type="journal article" date="2018" name="Nat. Biotechnol.">
        <title>A standardized bacterial taxonomy based on genome phylogeny substantially revises the tree of life.</title>
        <authorList>
            <person name="Parks D.H."/>
            <person name="Chuvochina M."/>
            <person name="Waite D.W."/>
            <person name="Rinke C."/>
            <person name="Skarshewski A."/>
            <person name="Chaumeil P.A."/>
            <person name="Hugenholtz P."/>
        </authorList>
    </citation>
    <scope>NUCLEOTIDE SEQUENCE [LARGE SCALE GENOMIC DNA]</scope>
    <source>
        <strain evidence="8">UBA10707</strain>
    </source>
</reference>
<dbReference type="PANTHER" id="PTHR43820:SF4">
    <property type="entry name" value="HIGH-AFFINITY BRANCHED-CHAIN AMINO ACID TRANSPORT ATP-BINDING PROTEIN LIVF"/>
    <property type="match status" value="1"/>
</dbReference>
<dbReference type="PROSITE" id="PS50893">
    <property type="entry name" value="ABC_TRANSPORTER_2"/>
    <property type="match status" value="1"/>
</dbReference>
<dbReference type="CDD" id="cd03224">
    <property type="entry name" value="ABC_TM1139_LivF_branched"/>
    <property type="match status" value="1"/>
</dbReference>
<evidence type="ECO:0000259" key="7">
    <source>
        <dbReference type="PROSITE" id="PS50893"/>
    </source>
</evidence>
<dbReference type="InterPro" id="IPR017871">
    <property type="entry name" value="ABC_transporter-like_CS"/>
</dbReference>
<dbReference type="GO" id="GO:0015658">
    <property type="term" value="F:branched-chain amino acid transmembrane transporter activity"/>
    <property type="evidence" value="ECO:0007669"/>
    <property type="project" value="TreeGrafter"/>
</dbReference>
<dbReference type="PANTHER" id="PTHR43820">
    <property type="entry name" value="HIGH-AFFINITY BRANCHED-CHAIN AMINO ACID TRANSPORT ATP-BINDING PROTEIN LIVF"/>
    <property type="match status" value="1"/>
</dbReference>
<name>A0A356LB47_9BURK</name>
<evidence type="ECO:0000256" key="4">
    <source>
        <dbReference type="ARBA" id="ARBA00022741"/>
    </source>
</evidence>
<evidence type="ECO:0000256" key="5">
    <source>
        <dbReference type="ARBA" id="ARBA00022840"/>
    </source>
</evidence>
<keyword evidence="5 8" id="KW-0067">ATP-binding</keyword>
<feature type="domain" description="ABC transporter" evidence="7">
    <location>
        <begin position="11"/>
        <end position="243"/>
    </location>
</feature>
<gene>
    <name evidence="8" type="primary">livF</name>
    <name evidence="8" type="ORF">DD666_02225</name>
</gene>
<dbReference type="InterPro" id="IPR003593">
    <property type="entry name" value="AAA+_ATPase"/>
</dbReference>
<dbReference type="GO" id="GO:0005524">
    <property type="term" value="F:ATP binding"/>
    <property type="evidence" value="ECO:0007669"/>
    <property type="project" value="UniProtKB-KW"/>
</dbReference>
<keyword evidence="3" id="KW-1003">Cell membrane</keyword>
<dbReference type="InterPro" id="IPR052156">
    <property type="entry name" value="BCAA_Transport_ATP-bd_LivF"/>
</dbReference>
<evidence type="ECO:0000313" key="8">
    <source>
        <dbReference type="EMBL" id="HBP28216.1"/>
    </source>
</evidence>
<dbReference type="Gene3D" id="3.40.50.300">
    <property type="entry name" value="P-loop containing nucleotide triphosphate hydrolases"/>
    <property type="match status" value="1"/>
</dbReference>
<dbReference type="AlphaFoldDB" id="A0A356LB47"/>
<dbReference type="PROSITE" id="PS00211">
    <property type="entry name" value="ABC_TRANSPORTER_1"/>
    <property type="match status" value="1"/>
</dbReference>
<keyword evidence="6" id="KW-0029">Amino-acid transport</keyword>